<dbReference type="RefSeq" id="WP_190258592.1">
    <property type="nucleotide sequence ID" value="NZ_QFGA01000002.1"/>
</dbReference>
<dbReference type="SMART" id="SM00882">
    <property type="entry name" value="CoA_trans"/>
    <property type="match status" value="1"/>
</dbReference>
<dbReference type="EMBL" id="QFGA01000002">
    <property type="protein sequence ID" value="TEB05897.1"/>
    <property type="molecule type" value="Genomic_DNA"/>
</dbReference>
<dbReference type="Gene3D" id="3.40.1080.10">
    <property type="entry name" value="Glutaconate Coenzyme A-transferase"/>
    <property type="match status" value="2"/>
</dbReference>
<protein>
    <submittedName>
        <fullName evidence="5">Acetate CoA-transferase YdiF</fullName>
        <ecNumber evidence="5">2.8.3.8</ecNumber>
    </submittedName>
</protein>
<dbReference type="InterPro" id="IPR037171">
    <property type="entry name" value="NagB/RpiA_transferase-like"/>
</dbReference>
<evidence type="ECO:0000256" key="4">
    <source>
        <dbReference type="PIRSR" id="PIRSR000858-1"/>
    </source>
</evidence>
<dbReference type="SUPFAM" id="SSF100950">
    <property type="entry name" value="NagB/RpiA/CoA transferase-like"/>
    <property type="match status" value="2"/>
</dbReference>
<reference evidence="5 6" key="1">
    <citation type="journal article" date="2018" name="Environ. Microbiol.">
        <title>Novel energy conservation strategies and behaviour of Pelotomaculum schinkii driving syntrophic propionate catabolism.</title>
        <authorList>
            <person name="Hidalgo-Ahumada C.A.P."/>
            <person name="Nobu M.K."/>
            <person name="Narihiro T."/>
            <person name="Tamaki H."/>
            <person name="Liu W.T."/>
            <person name="Kamagata Y."/>
            <person name="Stams A.J.M."/>
            <person name="Imachi H."/>
            <person name="Sousa D.Z."/>
        </authorList>
    </citation>
    <scope>NUCLEOTIDE SEQUENCE [LARGE SCALE GENOMIC DNA]</scope>
    <source>
        <strain evidence="5 6">HH</strain>
    </source>
</reference>
<dbReference type="PANTHER" id="PTHR43293">
    <property type="entry name" value="ACETATE COA-TRANSFERASE YDIF"/>
    <property type="match status" value="1"/>
</dbReference>
<dbReference type="GO" id="GO:0046952">
    <property type="term" value="P:ketone body catabolic process"/>
    <property type="evidence" value="ECO:0007669"/>
    <property type="project" value="InterPro"/>
</dbReference>
<dbReference type="AlphaFoldDB" id="A0A4Y7RC47"/>
<evidence type="ECO:0000313" key="5">
    <source>
        <dbReference type="EMBL" id="TEB05897.1"/>
    </source>
</evidence>
<accession>A0A4Y7RC47</accession>
<feature type="active site" description="5-glutamyl coenzyme A thioester intermediate" evidence="4">
    <location>
        <position position="337"/>
    </location>
</feature>
<comment type="caution">
    <text evidence="5">The sequence shown here is derived from an EMBL/GenBank/DDBJ whole genome shotgun (WGS) entry which is preliminary data.</text>
</comment>
<dbReference type="InterPro" id="IPR004165">
    <property type="entry name" value="CoA_trans_fam_I"/>
</dbReference>
<gene>
    <name evidence="5" type="primary">ydiF_4</name>
    <name evidence="5" type="ORF">Psch_02939</name>
</gene>
<sequence length="539" mass="57940">MSKPKFITAKEAAYLINDGDNIAVATFGCSGTPEEILMEVEKRFLETSHPKSIGYTHAAGGGGFAATKENGFCRCEDHLAHTGLMERWVCSHSACSDFLTEQLMSNKIAGWNLPLGTLLQVYKEQARGMKGALSQCGLNTFVDPRVDGGAINQLAKDSKEQFVEYIPDFRGEEILFFKGMDLNVGWMRGTKADKNGNISTDREPYNLEMLTIAQAVRANGGKVFVQVEEVVETGTIHPKMVKVPGIYVDYIVVETQPERRLSTTGGKYNPAFTGEAKVDVSTGADVIPFDGVKVALRRTAMEVTLGAKANFGLGMPQMVGSILAEEGISGALTLISESGAVGGVPAAGINFGAHYNVESLSDQGDHFNFFDGGGLEFGAFGLGEVDQNGDLNTSLMGGVLKGVGGFMNICATSRLAVFIGTFTAGGIKTHIEDGKLVIDKEGKFKKFVKKIPQNSFSLKQAVHDGHKILYVTERCVFVGTAQGLLLSEIAPGIDLQTHILDQMEFKPIIPEGGPKLMPAELFQEKWGGLKAYLEAKGAI</sequence>
<name>A0A4Y7RC47_9FIRM</name>
<organism evidence="5 6">
    <name type="scientific">Pelotomaculum schinkii</name>
    <dbReference type="NCBI Taxonomy" id="78350"/>
    <lineage>
        <taxon>Bacteria</taxon>
        <taxon>Bacillati</taxon>
        <taxon>Bacillota</taxon>
        <taxon>Clostridia</taxon>
        <taxon>Eubacteriales</taxon>
        <taxon>Desulfotomaculaceae</taxon>
        <taxon>Pelotomaculum</taxon>
    </lineage>
</organism>
<keyword evidence="6" id="KW-1185">Reference proteome</keyword>
<dbReference type="Proteomes" id="UP000298324">
    <property type="component" value="Unassembled WGS sequence"/>
</dbReference>
<dbReference type="GO" id="GO:0008775">
    <property type="term" value="F:acetate CoA-transferase activity"/>
    <property type="evidence" value="ECO:0007669"/>
    <property type="project" value="UniProtKB-EC"/>
</dbReference>
<dbReference type="PANTHER" id="PTHR43293:SF1">
    <property type="entry name" value="ACETATE COA-TRANSFERASE YDIF"/>
    <property type="match status" value="1"/>
</dbReference>
<evidence type="ECO:0000256" key="3">
    <source>
        <dbReference type="PIRNR" id="PIRNR000858"/>
    </source>
</evidence>
<evidence type="ECO:0000313" key="6">
    <source>
        <dbReference type="Proteomes" id="UP000298324"/>
    </source>
</evidence>
<dbReference type="Pfam" id="PF01144">
    <property type="entry name" value="CoA_trans"/>
    <property type="match status" value="1"/>
</dbReference>
<evidence type="ECO:0000256" key="1">
    <source>
        <dbReference type="ARBA" id="ARBA00007154"/>
    </source>
</evidence>
<keyword evidence="2 3" id="KW-0808">Transferase</keyword>
<evidence type="ECO:0000256" key="2">
    <source>
        <dbReference type="ARBA" id="ARBA00022679"/>
    </source>
</evidence>
<dbReference type="EC" id="2.8.3.8" evidence="5"/>
<proteinExistence type="inferred from homology"/>
<comment type="similarity">
    <text evidence="1 3">Belongs to the 3-oxoacid CoA-transferase family.</text>
</comment>
<dbReference type="PIRSF" id="PIRSF000858">
    <property type="entry name" value="SCOT-t"/>
    <property type="match status" value="1"/>
</dbReference>
<dbReference type="InterPro" id="IPR014388">
    <property type="entry name" value="3-oxoacid_CoA-transferase"/>
</dbReference>